<dbReference type="Pfam" id="PF07751">
    <property type="entry name" value="Abi_2"/>
    <property type="match status" value="1"/>
</dbReference>
<dbReference type="RefSeq" id="WP_308948184.1">
    <property type="nucleotide sequence ID" value="NZ_JARXHW010000002.1"/>
</dbReference>
<organism evidence="1 2">
    <name type="scientific">Thalassobacterium maritimum</name>
    <dbReference type="NCBI Taxonomy" id="3041265"/>
    <lineage>
        <taxon>Bacteria</taxon>
        <taxon>Pseudomonadati</taxon>
        <taxon>Verrucomicrobiota</taxon>
        <taxon>Opitutia</taxon>
        <taxon>Puniceicoccales</taxon>
        <taxon>Coraliomargaritaceae</taxon>
        <taxon>Thalassobacterium</taxon>
    </lineage>
</organism>
<dbReference type="InterPro" id="IPR011664">
    <property type="entry name" value="Abi_system_AbiD/AbiF-like"/>
</dbReference>
<name>A0ABU1APZ5_9BACT</name>
<dbReference type="Proteomes" id="UP001225316">
    <property type="component" value="Unassembled WGS sequence"/>
</dbReference>
<comment type="caution">
    <text evidence="1">The sequence shown here is derived from an EMBL/GenBank/DDBJ whole genome shotgun (WGS) entry which is preliminary data.</text>
</comment>
<proteinExistence type="predicted"/>
<gene>
    <name evidence="1" type="ORF">QEH52_01575</name>
</gene>
<accession>A0ABU1APZ5</accession>
<evidence type="ECO:0000313" key="1">
    <source>
        <dbReference type="EMBL" id="MDQ8206181.1"/>
    </source>
</evidence>
<protein>
    <submittedName>
        <fullName evidence="1">Abi family protein</fullName>
    </submittedName>
</protein>
<reference evidence="1 2" key="1">
    <citation type="submission" date="2023-04" db="EMBL/GenBank/DDBJ databases">
        <title>A novel bacteria isolated from coastal sediment.</title>
        <authorList>
            <person name="Liu X.-J."/>
            <person name="Du Z.-J."/>
        </authorList>
    </citation>
    <scope>NUCLEOTIDE SEQUENCE [LARGE SCALE GENOMIC DNA]</scope>
    <source>
        <strain evidence="1 2">SDUM461003</strain>
    </source>
</reference>
<evidence type="ECO:0000313" key="2">
    <source>
        <dbReference type="Proteomes" id="UP001225316"/>
    </source>
</evidence>
<sequence>MEFEKPALSFEDQADLLLARGFCADRAELVQRLQATNYFRFCAYAWVFQDGDRYQAGTTLEQVWRLYTFDHRLRTLFIDAIESIEVQVRTQLAYQFAHQHGGFAYLEESNFPNFSSEADDFKKWKSKVLGQVKRSVDPKGAEMFVVNYFRDYGDQHDRLPVWMMIELMDFGATLSFFRGVSVDIRKELAKTIGQPEEVMLSWLMGLHVVRNRCAHHARLWNWQSGTSVKRPNKRKFKEWWQPTMSKDRMGMLLTICRYWLNHISPMNTWTARVFELFDQYPEIDISKMGLNENWREHPLWALK</sequence>
<dbReference type="EMBL" id="JARXHW010000002">
    <property type="protein sequence ID" value="MDQ8206181.1"/>
    <property type="molecule type" value="Genomic_DNA"/>
</dbReference>
<keyword evidence="2" id="KW-1185">Reference proteome</keyword>